<dbReference type="Gene3D" id="3.40.1010.10">
    <property type="entry name" value="Cobalt-precorrin-4 Transmethylase, Domain 1"/>
    <property type="match status" value="1"/>
</dbReference>
<dbReference type="GO" id="GO:0030788">
    <property type="term" value="F:precorrin-2 C20-methyltransferase activity"/>
    <property type="evidence" value="ECO:0007669"/>
    <property type="project" value="InterPro"/>
</dbReference>
<dbReference type="InterPro" id="IPR035996">
    <property type="entry name" value="4pyrrol_Methylase_sf"/>
</dbReference>
<organism evidence="7">
    <name type="scientific">bioreactor metagenome</name>
    <dbReference type="NCBI Taxonomy" id="1076179"/>
    <lineage>
        <taxon>unclassified sequences</taxon>
        <taxon>metagenomes</taxon>
        <taxon>ecological metagenomes</taxon>
    </lineage>
</organism>
<comment type="pathway">
    <text evidence="1">Cofactor biosynthesis; adenosylcobalamin biosynthesis.</text>
</comment>
<keyword evidence="5" id="KW-0949">S-adenosyl-L-methionine</keyword>
<dbReference type="EMBL" id="VSSQ01000169">
    <property type="protein sequence ID" value="MPL82932.1"/>
    <property type="molecule type" value="Genomic_DNA"/>
</dbReference>
<dbReference type="AlphaFoldDB" id="A0A644UVV5"/>
<keyword evidence="4" id="KW-0808">Transferase</keyword>
<dbReference type="PROSITE" id="PS00840">
    <property type="entry name" value="SUMT_2"/>
    <property type="match status" value="1"/>
</dbReference>
<evidence type="ECO:0000313" key="7">
    <source>
        <dbReference type="EMBL" id="MPL82932.1"/>
    </source>
</evidence>
<dbReference type="GO" id="GO:0009236">
    <property type="term" value="P:cobalamin biosynthetic process"/>
    <property type="evidence" value="ECO:0007669"/>
    <property type="project" value="UniProtKB-KW"/>
</dbReference>
<dbReference type="InterPro" id="IPR014777">
    <property type="entry name" value="4pyrrole_Mease_sub1"/>
</dbReference>
<evidence type="ECO:0000256" key="1">
    <source>
        <dbReference type="ARBA" id="ARBA00004953"/>
    </source>
</evidence>
<evidence type="ECO:0000256" key="5">
    <source>
        <dbReference type="ARBA" id="ARBA00022691"/>
    </source>
</evidence>
<feature type="domain" description="Tetrapyrrole methylase" evidence="6">
    <location>
        <begin position="5"/>
        <end position="249"/>
    </location>
</feature>
<evidence type="ECO:0000256" key="4">
    <source>
        <dbReference type="ARBA" id="ARBA00022679"/>
    </source>
</evidence>
<evidence type="ECO:0000259" key="6">
    <source>
        <dbReference type="Pfam" id="PF00590"/>
    </source>
</evidence>
<dbReference type="PIRSF" id="PIRSF036427">
    <property type="entry name" value="Precrrn-2_mtase"/>
    <property type="match status" value="1"/>
</dbReference>
<evidence type="ECO:0000256" key="3">
    <source>
        <dbReference type="ARBA" id="ARBA00022603"/>
    </source>
</evidence>
<sequence>MKKGKLFGIGVGPGDYELLTIKALNVLENVPVICSPRSSPEKESIALSIIRPILKKRENREIKSTFEKINNDFKNEESCNKLISDEETNIKGNKENLKVLEPVFPMTEDITILEKHWDEASELISGHLNKGLDVAFITLGDPSIYSTFSYVQKRLEKNFKIEMIPGINSFTACASSIGKPLVEKDEILMIIPKINENIGNLLKEGNNFVLMKTSRNTEELENIINEQNVEKEITSVQNCTMKNEKIIEGFPKNKPYLTTTILKLKK</sequence>
<keyword evidence="3" id="KW-0489">Methyltransferase</keyword>
<keyword evidence="2" id="KW-0169">Cobalamin biosynthesis</keyword>
<dbReference type="GO" id="GO:0032259">
    <property type="term" value="P:methylation"/>
    <property type="evidence" value="ECO:0007669"/>
    <property type="project" value="UniProtKB-KW"/>
</dbReference>
<dbReference type="InterPro" id="IPR012382">
    <property type="entry name" value="CobI/CbiL"/>
</dbReference>
<dbReference type="InterPro" id="IPR014776">
    <property type="entry name" value="4pyrrole_Mease_sub2"/>
</dbReference>
<accession>A0A644UVV5</accession>
<dbReference type="PANTHER" id="PTHR43467">
    <property type="entry name" value="COBALT-PRECORRIN-2 C(20)-METHYLTRANSFERASE"/>
    <property type="match status" value="1"/>
</dbReference>
<evidence type="ECO:0000256" key="2">
    <source>
        <dbReference type="ARBA" id="ARBA00022573"/>
    </source>
</evidence>
<comment type="caution">
    <text evidence="7">The sequence shown here is derived from an EMBL/GenBank/DDBJ whole genome shotgun (WGS) entry which is preliminary data.</text>
</comment>
<dbReference type="Pfam" id="PF00590">
    <property type="entry name" value="TP_methylase"/>
    <property type="match status" value="1"/>
</dbReference>
<dbReference type="Gene3D" id="3.30.950.10">
    <property type="entry name" value="Methyltransferase, Cobalt-precorrin-4 Transmethylase, Domain 2"/>
    <property type="match status" value="1"/>
</dbReference>
<proteinExistence type="predicted"/>
<dbReference type="PANTHER" id="PTHR43467:SF2">
    <property type="entry name" value="COBALT-PRECORRIN-2 C(20)-METHYLTRANSFERASE"/>
    <property type="match status" value="1"/>
</dbReference>
<name>A0A644UVV5_9ZZZZ</name>
<dbReference type="InterPro" id="IPR003043">
    <property type="entry name" value="Uropor_MeTrfase_CS"/>
</dbReference>
<gene>
    <name evidence="7" type="primary">cobIJ</name>
    <name evidence="7" type="ORF">SDC9_28881</name>
</gene>
<dbReference type="InterPro" id="IPR000878">
    <property type="entry name" value="4pyrrol_Mease"/>
</dbReference>
<dbReference type="CDD" id="cd11645">
    <property type="entry name" value="Precorrin_2_C20_MT"/>
    <property type="match status" value="1"/>
</dbReference>
<reference evidence="7" key="1">
    <citation type="submission" date="2019-08" db="EMBL/GenBank/DDBJ databases">
        <authorList>
            <person name="Kucharzyk K."/>
            <person name="Murdoch R.W."/>
            <person name="Higgins S."/>
            <person name="Loffler F."/>
        </authorList>
    </citation>
    <scope>NUCLEOTIDE SEQUENCE</scope>
</reference>
<protein>
    <submittedName>
        <fullName evidence="7">Cobalamin biosynthesis protein CobIJ</fullName>
    </submittedName>
</protein>
<dbReference type="SUPFAM" id="SSF53790">
    <property type="entry name" value="Tetrapyrrole methylase"/>
    <property type="match status" value="1"/>
</dbReference>